<accession>A0AAV7X7P7</accession>
<dbReference type="GO" id="GO:0000049">
    <property type="term" value="F:tRNA binding"/>
    <property type="evidence" value="ECO:0007669"/>
    <property type="project" value="TreeGrafter"/>
</dbReference>
<reference evidence="2" key="1">
    <citation type="submission" date="2022-12" db="EMBL/GenBank/DDBJ databases">
        <title>Chromosome-level genome assembly of the bean flower thrips Megalurothrips usitatus.</title>
        <authorList>
            <person name="Ma L."/>
            <person name="Liu Q."/>
            <person name="Li H."/>
            <person name="Cai W."/>
        </authorList>
    </citation>
    <scope>NUCLEOTIDE SEQUENCE</scope>
    <source>
        <strain evidence="2">Cailab_2022a</strain>
    </source>
</reference>
<keyword evidence="3" id="KW-1185">Reference proteome</keyword>
<feature type="repeat" description="PPR" evidence="1">
    <location>
        <begin position="151"/>
        <end position="185"/>
    </location>
</feature>
<dbReference type="AlphaFoldDB" id="A0AAV7X7P7"/>
<dbReference type="EMBL" id="JAPTSV010000014">
    <property type="protein sequence ID" value="KAJ1520863.1"/>
    <property type="molecule type" value="Genomic_DNA"/>
</dbReference>
<dbReference type="Pfam" id="PF01535">
    <property type="entry name" value="PPR"/>
    <property type="match status" value="1"/>
</dbReference>
<dbReference type="InterPro" id="IPR002885">
    <property type="entry name" value="PPR_rpt"/>
</dbReference>
<dbReference type="Proteomes" id="UP001075354">
    <property type="component" value="Chromosome 14"/>
</dbReference>
<evidence type="ECO:0000313" key="3">
    <source>
        <dbReference type="Proteomes" id="UP001075354"/>
    </source>
</evidence>
<dbReference type="PANTHER" id="PTHR24014:SF6">
    <property type="entry name" value="PENTATRICOPEPTIDE REPEAT-CONTAINING PROTEIN 1, MITOCHONDRIAL"/>
    <property type="match status" value="1"/>
</dbReference>
<dbReference type="Gene3D" id="1.25.40.10">
    <property type="entry name" value="Tetratricopeptide repeat domain"/>
    <property type="match status" value="3"/>
</dbReference>
<dbReference type="GO" id="GO:0005759">
    <property type="term" value="C:mitochondrial matrix"/>
    <property type="evidence" value="ECO:0007669"/>
    <property type="project" value="TreeGrafter"/>
</dbReference>
<name>A0AAV7X7P7_9NEOP</name>
<dbReference type="PANTHER" id="PTHR24014">
    <property type="entry name" value="2-OXOGLUTARATE AND IRON-DEPENDENT OXYGENASE DOMAIN-CONTAINING PROTEIN 2"/>
    <property type="match status" value="1"/>
</dbReference>
<protein>
    <recommendedName>
        <fullName evidence="4">Pentatricopeptide repeat-containing protein 1, mitochondrial</fullName>
    </recommendedName>
</protein>
<dbReference type="GO" id="GO:0042780">
    <property type="term" value="P:tRNA 3'-end processing"/>
    <property type="evidence" value="ECO:0007669"/>
    <property type="project" value="TreeGrafter"/>
</dbReference>
<evidence type="ECO:0000256" key="1">
    <source>
        <dbReference type="PROSITE-ProRule" id="PRU00708"/>
    </source>
</evidence>
<proteinExistence type="predicted"/>
<dbReference type="InterPro" id="IPR011990">
    <property type="entry name" value="TPR-like_helical_dom_sf"/>
</dbReference>
<sequence length="588" mass="67834">MLTVYHCKTFWCSLSRCGAARFLFEPTAVAHRRNFQQSPDLLSYYKVDDADVSQIFVEDGSRTCFRKHGKDSNSTLRSTTNIAIPSHQNKFNSLKDSDVYLQDKIMIKLPRRCRQKKYFDMIIKLLQERRLSEALDVVQVTMLKRDCVKPDYYIYSILIKYCGLIGHPDMAFKLYTDMMKQGLFVEQTVYLHLFLSVGNCSSPNGLQAIRDLLAFMNEKGVELETKTCWAALRAFGQCGSIEDGIRVLDYMETREMYIPLPVISYLFRACVLDKLNGFRYVLLLYKTMVKLKIKPEIYQFNNLLHCTRDCHLGSVEKFVSVLNRFGLQNDDRASIDNKSCENVSMRTNSIRQPPNVLSDPPTLGFLRNLANIKTAQDRLFLLGGAEGVIGEMIKCNVEPDSSAVCYLLQCGPNTISAETKLLEIVERLKVPVNVRFFNGISRRRVRRQEHTEAKEVLTMLKMKGLEPDKYTFDILSMTCKDVADAMDLLDEMDSYGLKPTVVLLNCFLMNAFKDYQMDFINVVLDIVDREQLEVDSRFITSVENFFKKCLNIPMTTLNRFPPEKTNGIQEFCKKYPKWRSTIQTRNVN</sequence>
<evidence type="ECO:0008006" key="4">
    <source>
        <dbReference type="Google" id="ProtNLM"/>
    </source>
</evidence>
<evidence type="ECO:0000313" key="2">
    <source>
        <dbReference type="EMBL" id="KAJ1520863.1"/>
    </source>
</evidence>
<dbReference type="NCBIfam" id="TIGR00756">
    <property type="entry name" value="PPR"/>
    <property type="match status" value="1"/>
</dbReference>
<dbReference type="PROSITE" id="PS51375">
    <property type="entry name" value="PPR"/>
    <property type="match status" value="1"/>
</dbReference>
<comment type="caution">
    <text evidence="2">The sequence shown here is derived from an EMBL/GenBank/DDBJ whole genome shotgun (WGS) entry which is preliminary data.</text>
</comment>
<organism evidence="2 3">
    <name type="scientific">Megalurothrips usitatus</name>
    <name type="common">bean blossom thrips</name>
    <dbReference type="NCBI Taxonomy" id="439358"/>
    <lineage>
        <taxon>Eukaryota</taxon>
        <taxon>Metazoa</taxon>
        <taxon>Ecdysozoa</taxon>
        <taxon>Arthropoda</taxon>
        <taxon>Hexapoda</taxon>
        <taxon>Insecta</taxon>
        <taxon>Pterygota</taxon>
        <taxon>Neoptera</taxon>
        <taxon>Paraneoptera</taxon>
        <taxon>Thysanoptera</taxon>
        <taxon>Terebrantia</taxon>
        <taxon>Thripoidea</taxon>
        <taxon>Thripidae</taxon>
        <taxon>Megalurothrips</taxon>
    </lineage>
</organism>
<gene>
    <name evidence="2" type="ORF">ONE63_003949</name>
</gene>